<evidence type="ECO:0000256" key="2">
    <source>
        <dbReference type="ARBA" id="ARBA00022692"/>
    </source>
</evidence>
<dbReference type="EMBL" id="FNSD01000001">
    <property type="protein sequence ID" value="SEB46064.1"/>
    <property type="molecule type" value="Genomic_DNA"/>
</dbReference>
<sequence>MLRLSDLRRRLALIPAAAPRARGVRWLETLPGRAMFSACLHLLALLVLVNAWWMGAPRLKPAGTATGRHVLVTYNPGKPAPLPPTPPRRAMARRYPRANVLPVVADDASAAPPVQGNDALGTGTVSLLYVQAFPGQKPDLSGAGTTGDVIVEVEIDDTGHVAQVHARRGMGAQIDDLVVATVERWLFHPAMRNGHAVASERELRFHFDRRRNENCGWECFALEE</sequence>
<dbReference type="SUPFAM" id="SSF74653">
    <property type="entry name" value="TolA/TonB C-terminal domain"/>
    <property type="match status" value="1"/>
</dbReference>
<dbReference type="Pfam" id="PF03544">
    <property type="entry name" value="TonB_C"/>
    <property type="match status" value="1"/>
</dbReference>
<keyword evidence="4 5" id="KW-0472">Membrane</keyword>
<dbReference type="RefSeq" id="WP_170834943.1">
    <property type="nucleotide sequence ID" value="NZ_FNSD01000001.1"/>
</dbReference>
<keyword evidence="2 5" id="KW-0812">Transmembrane</keyword>
<dbReference type="InterPro" id="IPR037682">
    <property type="entry name" value="TonB_C"/>
</dbReference>
<evidence type="ECO:0000256" key="4">
    <source>
        <dbReference type="ARBA" id="ARBA00023136"/>
    </source>
</evidence>
<feature type="domain" description="TonB C-terminal" evidence="6">
    <location>
        <begin position="143"/>
        <end position="207"/>
    </location>
</feature>
<dbReference type="NCBIfam" id="TIGR01352">
    <property type="entry name" value="tonB_Cterm"/>
    <property type="match status" value="1"/>
</dbReference>
<evidence type="ECO:0000259" key="6">
    <source>
        <dbReference type="Pfam" id="PF03544"/>
    </source>
</evidence>
<evidence type="ECO:0000256" key="3">
    <source>
        <dbReference type="ARBA" id="ARBA00022989"/>
    </source>
</evidence>
<dbReference type="Gene3D" id="3.30.1150.10">
    <property type="match status" value="1"/>
</dbReference>
<protein>
    <submittedName>
        <fullName evidence="7">Protein TonB</fullName>
    </submittedName>
</protein>
<evidence type="ECO:0000313" key="8">
    <source>
        <dbReference type="Proteomes" id="UP000182409"/>
    </source>
</evidence>
<dbReference type="GO" id="GO:0016020">
    <property type="term" value="C:membrane"/>
    <property type="evidence" value="ECO:0007669"/>
    <property type="project" value="UniProtKB-SubCell"/>
</dbReference>
<proteinExistence type="predicted"/>
<keyword evidence="3 5" id="KW-1133">Transmembrane helix</keyword>
<feature type="transmembrane region" description="Helical" evidence="5">
    <location>
        <begin position="33"/>
        <end position="53"/>
    </location>
</feature>
<accession>A0A1H4JIB5</accession>
<dbReference type="InterPro" id="IPR006260">
    <property type="entry name" value="TonB/TolA_C"/>
</dbReference>
<comment type="subcellular location">
    <subcellularLocation>
        <location evidence="1">Membrane</location>
        <topology evidence="1">Single-pass membrane protein</topology>
    </subcellularLocation>
</comment>
<evidence type="ECO:0000256" key="5">
    <source>
        <dbReference type="SAM" id="Phobius"/>
    </source>
</evidence>
<evidence type="ECO:0000256" key="1">
    <source>
        <dbReference type="ARBA" id="ARBA00004167"/>
    </source>
</evidence>
<reference evidence="7 8" key="1">
    <citation type="submission" date="2016-10" db="EMBL/GenBank/DDBJ databases">
        <authorList>
            <person name="de Groot N.N."/>
        </authorList>
    </citation>
    <scope>NUCLEOTIDE SEQUENCE [LARGE SCALE GENOMIC DNA]</scope>
    <source>
        <strain evidence="7 8">AB35.6</strain>
    </source>
</reference>
<dbReference type="Proteomes" id="UP000182409">
    <property type="component" value="Unassembled WGS sequence"/>
</dbReference>
<gene>
    <name evidence="7" type="ORF">SAMN05443244_0637</name>
</gene>
<organism evidence="7 8">
    <name type="scientific">Terriglobus roseus</name>
    <dbReference type="NCBI Taxonomy" id="392734"/>
    <lineage>
        <taxon>Bacteria</taxon>
        <taxon>Pseudomonadati</taxon>
        <taxon>Acidobacteriota</taxon>
        <taxon>Terriglobia</taxon>
        <taxon>Terriglobales</taxon>
        <taxon>Acidobacteriaceae</taxon>
        <taxon>Terriglobus</taxon>
    </lineage>
</organism>
<dbReference type="GO" id="GO:0055085">
    <property type="term" value="P:transmembrane transport"/>
    <property type="evidence" value="ECO:0007669"/>
    <property type="project" value="InterPro"/>
</dbReference>
<dbReference type="AlphaFoldDB" id="A0A1H4JIB5"/>
<name>A0A1H4JIB5_9BACT</name>
<evidence type="ECO:0000313" key="7">
    <source>
        <dbReference type="EMBL" id="SEB46064.1"/>
    </source>
</evidence>